<feature type="region of interest" description="Disordered" evidence="2">
    <location>
        <begin position="481"/>
        <end position="686"/>
    </location>
</feature>
<feature type="compositionally biased region" description="Low complexity" evidence="2">
    <location>
        <begin position="577"/>
        <end position="625"/>
    </location>
</feature>
<feature type="coiled-coil region" evidence="1">
    <location>
        <begin position="355"/>
        <end position="382"/>
    </location>
</feature>
<evidence type="ECO:0000256" key="1">
    <source>
        <dbReference type="SAM" id="Coils"/>
    </source>
</evidence>
<evidence type="ECO:0000313" key="3">
    <source>
        <dbReference type="EMBL" id="KAJ7727749.1"/>
    </source>
</evidence>
<protein>
    <submittedName>
        <fullName evidence="3">Uncharacterized protein</fullName>
    </submittedName>
</protein>
<name>A0AAD7HUN4_9AGAR</name>
<dbReference type="AlphaFoldDB" id="A0AAD7HUN4"/>
<feature type="compositionally biased region" description="Basic and acidic residues" evidence="2">
    <location>
        <begin position="972"/>
        <end position="987"/>
    </location>
</feature>
<feature type="compositionally biased region" description="Low complexity" evidence="2">
    <location>
        <begin position="727"/>
        <end position="753"/>
    </location>
</feature>
<feature type="region of interest" description="Disordered" evidence="2">
    <location>
        <begin position="429"/>
        <end position="461"/>
    </location>
</feature>
<dbReference type="EMBL" id="JARKIB010000177">
    <property type="protein sequence ID" value="KAJ7727749.1"/>
    <property type="molecule type" value="Genomic_DNA"/>
</dbReference>
<reference evidence="3" key="1">
    <citation type="submission" date="2023-03" db="EMBL/GenBank/DDBJ databases">
        <title>Massive genome expansion in bonnet fungi (Mycena s.s.) driven by repeated elements and novel gene families across ecological guilds.</title>
        <authorList>
            <consortium name="Lawrence Berkeley National Laboratory"/>
            <person name="Harder C.B."/>
            <person name="Miyauchi S."/>
            <person name="Viragh M."/>
            <person name="Kuo A."/>
            <person name="Thoen E."/>
            <person name="Andreopoulos B."/>
            <person name="Lu D."/>
            <person name="Skrede I."/>
            <person name="Drula E."/>
            <person name="Henrissat B."/>
            <person name="Morin E."/>
            <person name="Kohler A."/>
            <person name="Barry K."/>
            <person name="LaButti K."/>
            <person name="Morin E."/>
            <person name="Salamov A."/>
            <person name="Lipzen A."/>
            <person name="Mereny Z."/>
            <person name="Hegedus B."/>
            <person name="Baldrian P."/>
            <person name="Stursova M."/>
            <person name="Weitz H."/>
            <person name="Taylor A."/>
            <person name="Grigoriev I.V."/>
            <person name="Nagy L.G."/>
            <person name="Martin F."/>
            <person name="Kauserud H."/>
        </authorList>
    </citation>
    <scope>NUCLEOTIDE SEQUENCE</scope>
    <source>
        <strain evidence="3">CBHHK182m</strain>
    </source>
</reference>
<feature type="region of interest" description="Disordered" evidence="2">
    <location>
        <begin position="712"/>
        <end position="788"/>
    </location>
</feature>
<organism evidence="3 4">
    <name type="scientific">Mycena metata</name>
    <dbReference type="NCBI Taxonomy" id="1033252"/>
    <lineage>
        <taxon>Eukaryota</taxon>
        <taxon>Fungi</taxon>
        <taxon>Dikarya</taxon>
        <taxon>Basidiomycota</taxon>
        <taxon>Agaricomycotina</taxon>
        <taxon>Agaricomycetes</taxon>
        <taxon>Agaricomycetidae</taxon>
        <taxon>Agaricales</taxon>
        <taxon>Marasmiineae</taxon>
        <taxon>Mycenaceae</taxon>
        <taxon>Mycena</taxon>
    </lineage>
</organism>
<feature type="compositionally biased region" description="Basic and acidic residues" evidence="2">
    <location>
        <begin position="840"/>
        <end position="852"/>
    </location>
</feature>
<keyword evidence="1" id="KW-0175">Coiled coil</keyword>
<keyword evidence="4" id="KW-1185">Reference proteome</keyword>
<evidence type="ECO:0000256" key="2">
    <source>
        <dbReference type="SAM" id="MobiDB-lite"/>
    </source>
</evidence>
<dbReference type="Proteomes" id="UP001215598">
    <property type="component" value="Unassembled WGS sequence"/>
</dbReference>
<gene>
    <name evidence="3" type="ORF">B0H16DRAFT_1590119</name>
</gene>
<feature type="compositionally biased region" description="Low complexity" evidence="2">
    <location>
        <begin position="879"/>
        <end position="890"/>
    </location>
</feature>
<feature type="compositionally biased region" description="Low complexity" evidence="2">
    <location>
        <begin position="441"/>
        <end position="457"/>
    </location>
</feature>
<comment type="caution">
    <text evidence="3">The sequence shown here is derived from an EMBL/GenBank/DDBJ whole genome shotgun (WGS) entry which is preliminary data.</text>
</comment>
<feature type="compositionally biased region" description="Low complexity" evidence="2">
    <location>
        <begin position="560"/>
        <end position="569"/>
    </location>
</feature>
<feature type="compositionally biased region" description="Polar residues" evidence="2">
    <location>
        <begin position="675"/>
        <end position="685"/>
    </location>
</feature>
<sequence length="1009" mass="107866">MFTSATSSYMKPSERVRRQWLAFAQWVETGPRVEMERGIAESFHNMDAKWNATPLRTRPSKQDHEKSKTTLRRELEDGLVTIAREEWQRRLEAAGLKDEDWGQMTFKETLAVERLLGGDLDEEGMAIMESVAREDAEVMPLHLVALPGLTNATRSANSSGYSFVSPMSLNVGDELDDETDAFESIFPYEVPPSSGPESITDDIFDTPTSVPRGWKGDAHSYGIWSADTSQSSRQSSQTGSPERLPHKPMPAEHAFFPRVADPILPLHPESRSTATIRARPPAVRYYGPVLAETGDSDALSEEEEAEEFERFKMETRVTKIREFHDEAARADIQLAQDIYNARKMRGNSLGDERKILEHQKRMVELQRTKEEERKAVVRAERAVRLEAIDRRKKQLQAKSTATGESSRDRLAQEVESKLKLANVVATPDPVVPVETRRGRRQSQSTMSTTSSQSSRTTAPAADKLAASVPDLLSALSSVSSTASSTPVSSAASSTSSSQAPTQWLPGAFPDVVTATPPAKTTKKKATPPAPAPAASASVNAKKQQNQKSTSDPSTSSVAEPKPTSSSTVPTLPPPTVTKPVISTASKAKAPAAAGKSKGQSPTLTSKATTVTSTKAPPSSAPSIKAQVPPPSVKAQSPPAPPVETPKPTPPAAAASSLPQKKPRPQTVEMPHIQTPGASSSRTTLEQMDRPFMHKSLGGEGWVDPGARPFNGCIPHPTVPGRGTKWVSSSSAANKISSASTTTTTTSSATSHSSQIEKTISMPQPRLPSLASRARRMSDPLSPSPRSFAFPEDVQAAAPDAVPVSVPSVLKAATAQGKGKGKGKSKRVTIEEVSDEEDADALERLPVDSKVIFEPKPSVPPTMFSPIIDFAPTPTPPAAPASVSSSAGSTSGKHPRSNETDDGNTPKAKHVRWTPGTVGGGNPAARPSGLEKDQGRAAAVEPSVPAPPAPAQTAKKGARGRASSLLQTNTVVVDRKGKGKERAAQKPEEDQDEFAQFMMGATQNLTQMRG</sequence>
<proteinExistence type="predicted"/>
<feature type="compositionally biased region" description="Low complexity" evidence="2">
    <location>
        <begin position="481"/>
        <end position="500"/>
    </location>
</feature>
<feature type="region of interest" description="Disordered" evidence="2">
    <location>
        <begin position="811"/>
        <end position="990"/>
    </location>
</feature>
<feature type="region of interest" description="Disordered" evidence="2">
    <location>
        <begin position="225"/>
        <end position="249"/>
    </location>
</feature>
<feature type="compositionally biased region" description="Pro residues" evidence="2">
    <location>
        <begin position="627"/>
        <end position="650"/>
    </location>
</feature>
<feature type="compositionally biased region" description="Polar residues" evidence="2">
    <location>
        <begin position="536"/>
        <end position="557"/>
    </location>
</feature>
<accession>A0AAD7HUN4</accession>
<evidence type="ECO:0000313" key="4">
    <source>
        <dbReference type="Proteomes" id="UP001215598"/>
    </source>
</evidence>